<accession>A0A542YGF1</accession>
<proteinExistence type="predicted"/>
<name>A0A542YGF1_9MICO</name>
<dbReference type="AlphaFoldDB" id="A0A542YGF1"/>
<comment type="caution">
    <text evidence="2">The sequence shown here is derived from an EMBL/GenBank/DDBJ whole genome shotgun (WGS) entry which is preliminary data.</text>
</comment>
<keyword evidence="1" id="KW-0472">Membrane</keyword>
<keyword evidence="1" id="KW-1133">Transmembrane helix</keyword>
<evidence type="ECO:0000313" key="2">
    <source>
        <dbReference type="EMBL" id="TQL47121.1"/>
    </source>
</evidence>
<feature type="transmembrane region" description="Helical" evidence="1">
    <location>
        <begin position="6"/>
        <end position="28"/>
    </location>
</feature>
<evidence type="ECO:0000256" key="1">
    <source>
        <dbReference type="SAM" id="Phobius"/>
    </source>
</evidence>
<protein>
    <submittedName>
        <fullName evidence="2">Uncharacterized protein</fullName>
    </submittedName>
</protein>
<sequence>MDGAHNNMVLFLPWGLALGAFGFCARMLRLGKRRR</sequence>
<dbReference type="EMBL" id="VFOM01000001">
    <property type="protein sequence ID" value="TQL47121.1"/>
    <property type="molecule type" value="Genomic_DNA"/>
</dbReference>
<reference evidence="2 3" key="1">
    <citation type="submission" date="2019-06" db="EMBL/GenBank/DDBJ databases">
        <title>Sequencing the genomes of 1000 actinobacteria strains.</title>
        <authorList>
            <person name="Klenk H.-P."/>
        </authorList>
    </citation>
    <scope>NUCLEOTIDE SEQUENCE [LARGE SCALE GENOMIC DNA]</scope>
    <source>
        <strain evidence="2 3">DSM 26477</strain>
    </source>
</reference>
<organism evidence="2 3">
    <name type="scientific">Homoserinimonas aerilata</name>
    <dbReference type="NCBI Taxonomy" id="1162970"/>
    <lineage>
        <taxon>Bacteria</taxon>
        <taxon>Bacillati</taxon>
        <taxon>Actinomycetota</taxon>
        <taxon>Actinomycetes</taxon>
        <taxon>Micrococcales</taxon>
        <taxon>Microbacteriaceae</taxon>
        <taxon>Homoserinimonas</taxon>
    </lineage>
</organism>
<keyword evidence="3" id="KW-1185">Reference proteome</keyword>
<gene>
    <name evidence="2" type="ORF">FB562_0168</name>
</gene>
<evidence type="ECO:0000313" key="3">
    <source>
        <dbReference type="Proteomes" id="UP000317998"/>
    </source>
</evidence>
<keyword evidence="1" id="KW-0812">Transmembrane</keyword>
<dbReference type="Proteomes" id="UP000317998">
    <property type="component" value="Unassembled WGS sequence"/>
</dbReference>